<evidence type="ECO:0000313" key="2">
    <source>
        <dbReference type="Proteomes" id="UP000316621"/>
    </source>
</evidence>
<name>A0A4Y7KHH3_PAPSO</name>
<dbReference type="Proteomes" id="UP000316621">
    <property type="component" value="Chromosome 7"/>
</dbReference>
<dbReference type="EMBL" id="CM010721">
    <property type="protein sequence ID" value="RZC71335.1"/>
    <property type="molecule type" value="Genomic_DNA"/>
</dbReference>
<accession>A0A4Y7KHH3</accession>
<dbReference type="Gramene" id="RZC71335">
    <property type="protein sequence ID" value="RZC71335"/>
    <property type="gene ID" value="C5167_034532"/>
</dbReference>
<proteinExistence type="predicted"/>
<gene>
    <name evidence="1" type="ORF">C5167_034532</name>
</gene>
<keyword evidence="2" id="KW-1185">Reference proteome</keyword>
<protein>
    <submittedName>
        <fullName evidence="1">Uncharacterized protein</fullName>
    </submittedName>
</protein>
<dbReference type="AlphaFoldDB" id="A0A4Y7KHH3"/>
<evidence type="ECO:0000313" key="1">
    <source>
        <dbReference type="EMBL" id="RZC71335.1"/>
    </source>
</evidence>
<reference evidence="1 2" key="1">
    <citation type="journal article" date="2018" name="Science">
        <title>The opium poppy genome and morphinan production.</title>
        <authorList>
            <person name="Guo L."/>
            <person name="Winzer T."/>
            <person name="Yang X."/>
            <person name="Li Y."/>
            <person name="Ning Z."/>
            <person name="He Z."/>
            <person name="Teodor R."/>
            <person name="Lu Y."/>
            <person name="Bowser T.A."/>
            <person name="Graham I.A."/>
            <person name="Ye K."/>
        </authorList>
    </citation>
    <scope>NUCLEOTIDE SEQUENCE [LARGE SCALE GENOMIC DNA]</scope>
    <source>
        <strain evidence="2">cv. HN1</strain>
        <tissue evidence="1">Leaves</tissue>
    </source>
</reference>
<organism evidence="1 2">
    <name type="scientific">Papaver somniferum</name>
    <name type="common">Opium poppy</name>
    <dbReference type="NCBI Taxonomy" id="3469"/>
    <lineage>
        <taxon>Eukaryota</taxon>
        <taxon>Viridiplantae</taxon>
        <taxon>Streptophyta</taxon>
        <taxon>Embryophyta</taxon>
        <taxon>Tracheophyta</taxon>
        <taxon>Spermatophyta</taxon>
        <taxon>Magnoliopsida</taxon>
        <taxon>Ranunculales</taxon>
        <taxon>Papaveraceae</taxon>
        <taxon>Papaveroideae</taxon>
        <taxon>Papaver</taxon>
    </lineage>
</organism>
<sequence>MKILGQTTQFEDREKQRNFAETNFPSILHSISCAITFSKVGHAYELNYSTSSYSCPGVVN</sequence>